<gene>
    <name evidence="3" type="ORF">J5V48_01005</name>
</gene>
<keyword evidence="4" id="KW-1185">Reference proteome</keyword>
<comment type="caution">
    <text evidence="3">The sequence shown here is derived from an EMBL/GenBank/DDBJ whole genome shotgun (WGS) entry which is preliminary data.</text>
</comment>
<reference evidence="3 4" key="1">
    <citation type="submission" date="2021-03" db="EMBL/GenBank/DDBJ databases">
        <title>Succinivibrio sp. nov. isolated from feces of cow.</title>
        <authorList>
            <person name="Choi J.-Y."/>
        </authorList>
    </citation>
    <scope>NUCLEOTIDE SEQUENCE [LARGE SCALE GENOMIC DNA]</scope>
    <source>
        <strain evidence="3 4">AGMB01872</strain>
    </source>
</reference>
<proteinExistence type="predicted"/>
<dbReference type="Proteomes" id="UP000731465">
    <property type="component" value="Unassembled WGS sequence"/>
</dbReference>
<dbReference type="Pfam" id="PF12870">
    <property type="entry name" value="DUF4878"/>
    <property type="match status" value="1"/>
</dbReference>
<accession>A0ABS7DDU8</accession>
<dbReference type="RefSeq" id="WP_219936023.1">
    <property type="nucleotide sequence ID" value="NZ_JAGFNY010000001.1"/>
</dbReference>
<dbReference type="EMBL" id="JAGFNY010000001">
    <property type="protein sequence ID" value="MBW7569473.1"/>
    <property type="molecule type" value="Genomic_DNA"/>
</dbReference>
<dbReference type="PROSITE" id="PS51257">
    <property type="entry name" value="PROKAR_LIPOPROTEIN"/>
    <property type="match status" value="1"/>
</dbReference>
<feature type="domain" description="DUF4878" evidence="2">
    <location>
        <begin position="33"/>
        <end position="141"/>
    </location>
</feature>
<dbReference type="InterPro" id="IPR024267">
    <property type="entry name" value="DUF4878"/>
</dbReference>
<organism evidence="3 4">
    <name type="scientific">Succinivibrio faecicola</name>
    <dbReference type="NCBI Taxonomy" id="2820300"/>
    <lineage>
        <taxon>Bacteria</taxon>
        <taxon>Pseudomonadati</taxon>
        <taxon>Pseudomonadota</taxon>
        <taxon>Gammaproteobacteria</taxon>
        <taxon>Aeromonadales</taxon>
        <taxon>Succinivibrionaceae</taxon>
        <taxon>Succinivibrio</taxon>
    </lineage>
</organism>
<protein>
    <submittedName>
        <fullName evidence="3">DUF4878 domain-containing protein</fullName>
    </submittedName>
</protein>
<sequence>MLKRLFNLFSVVTLVLSVFTIAACSDSKPYEKVAVTYMEAVFQADTDTVLDTIYIKDKRSEKEQRKKAEEKLNAFLPEVAKDMEAKAGGVKSVEVLKSELNEAQDTAKVTVQINYKKKFNNATNEKVTLTVVKVEEDWKVIPNL</sequence>
<evidence type="ECO:0000256" key="1">
    <source>
        <dbReference type="SAM" id="SignalP"/>
    </source>
</evidence>
<keyword evidence="1" id="KW-0732">Signal</keyword>
<evidence type="ECO:0000313" key="3">
    <source>
        <dbReference type="EMBL" id="MBW7569473.1"/>
    </source>
</evidence>
<feature type="signal peptide" evidence="1">
    <location>
        <begin position="1"/>
        <end position="22"/>
    </location>
</feature>
<evidence type="ECO:0000259" key="2">
    <source>
        <dbReference type="Pfam" id="PF12870"/>
    </source>
</evidence>
<feature type="chain" id="PRO_5047291620" evidence="1">
    <location>
        <begin position="23"/>
        <end position="144"/>
    </location>
</feature>
<name>A0ABS7DDU8_9GAMM</name>
<dbReference type="Gene3D" id="3.10.450.50">
    <property type="match status" value="1"/>
</dbReference>
<evidence type="ECO:0000313" key="4">
    <source>
        <dbReference type="Proteomes" id="UP000731465"/>
    </source>
</evidence>